<protein>
    <submittedName>
        <fullName evidence="3">Epoxide hydrolase A</fullName>
    </submittedName>
</protein>
<evidence type="ECO:0000256" key="1">
    <source>
        <dbReference type="ARBA" id="ARBA00022801"/>
    </source>
</evidence>
<dbReference type="InterPro" id="IPR029058">
    <property type="entry name" value="AB_hydrolase_fold"/>
</dbReference>
<dbReference type="InterPro" id="IPR000639">
    <property type="entry name" value="Epox_hydrolase-like"/>
</dbReference>
<dbReference type="AlphaFoldDB" id="A0A7D8UML3"/>
<evidence type="ECO:0000256" key="2">
    <source>
        <dbReference type="ARBA" id="ARBA00038334"/>
    </source>
</evidence>
<comment type="caution">
    <text evidence="3">The sequence shown here is derived from an EMBL/GenBank/DDBJ whole genome shotgun (WGS) entry which is preliminary data.</text>
</comment>
<sequence length="259" mass="28637">MPLHSSMREAVSLDMRNENKELVQEKSSRWLPDSDLAIFVREWSRTGFQGGLNWYRVATTEGGMRDVEVFAGKKIEVPMLFVSGRKDWGMYQEPGVVEKMAETCKKGCFKGVQIVEGAGHWVQQEQPERVVEIVSKFLWDNKALHPVAVLTAGPVVVPVSTPTHVAPALFVVPPEYTVGPGATYVDIAAWILIRIPGSVAWYAPGKETSDGEALPPPVTVIWSASTRLSKDDYTGPAMRTYNKSCKTAPRHSNSQHATL</sequence>
<dbReference type="OrthoDB" id="408373at2759"/>
<dbReference type="GO" id="GO:0016787">
    <property type="term" value="F:hydrolase activity"/>
    <property type="evidence" value="ECO:0007669"/>
    <property type="project" value="UniProtKB-KW"/>
</dbReference>
<dbReference type="PRINTS" id="PR00412">
    <property type="entry name" value="EPOXHYDRLASE"/>
</dbReference>
<dbReference type="Gene3D" id="3.40.50.1820">
    <property type="entry name" value="alpha/beta hydrolase"/>
    <property type="match status" value="1"/>
</dbReference>
<accession>A0A7D8UML3</accession>
<organism evidence="3 4">
    <name type="scientific">Lachnellula cervina</name>
    <dbReference type="NCBI Taxonomy" id="1316786"/>
    <lineage>
        <taxon>Eukaryota</taxon>
        <taxon>Fungi</taxon>
        <taxon>Dikarya</taxon>
        <taxon>Ascomycota</taxon>
        <taxon>Pezizomycotina</taxon>
        <taxon>Leotiomycetes</taxon>
        <taxon>Helotiales</taxon>
        <taxon>Lachnaceae</taxon>
        <taxon>Lachnellula</taxon>
    </lineage>
</organism>
<comment type="similarity">
    <text evidence="2">Belongs to the AB hydrolase superfamily. Epoxide hydrolase family.</text>
</comment>
<keyword evidence="1 3" id="KW-0378">Hydrolase</keyword>
<evidence type="ECO:0000313" key="4">
    <source>
        <dbReference type="Proteomes" id="UP000481288"/>
    </source>
</evidence>
<keyword evidence="4" id="KW-1185">Reference proteome</keyword>
<dbReference type="EMBL" id="QGMG01001326">
    <property type="protein sequence ID" value="TVY49298.1"/>
    <property type="molecule type" value="Genomic_DNA"/>
</dbReference>
<dbReference type="PANTHER" id="PTHR43329">
    <property type="entry name" value="EPOXIDE HYDROLASE"/>
    <property type="match status" value="1"/>
</dbReference>
<evidence type="ECO:0000313" key="3">
    <source>
        <dbReference type="EMBL" id="TVY49298.1"/>
    </source>
</evidence>
<dbReference type="SUPFAM" id="SSF53474">
    <property type="entry name" value="alpha/beta-Hydrolases"/>
    <property type="match status" value="1"/>
</dbReference>
<reference evidence="3 4" key="1">
    <citation type="submission" date="2018-05" db="EMBL/GenBank/DDBJ databases">
        <title>Whole genome sequencing for identification of molecular markers to develop diagnostic detection tools for the regulated plant pathogen Lachnellula willkommii.</title>
        <authorList>
            <person name="Giroux E."/>
            <person name="Bilodeau G."/>
        </authorList>
    </citation>
    <scope>NUCLEOTIDE SEQUENCE [LARGE SCALE GENOMIC DNA]</scope>
    <source>
        <strain evidence="3 4">CBS 625.97</strain>
    </source>
</reference>
<proteinExistence type="inferred from homology"/>
<dbReference type="Proteomes" id="UP000481288">
    <property type="component" value="Unassembled WGS sequence"/>
</dbReference>
<gene>
    <name evidence="3" type="primary">ephA_1</name>
    <name evidence="3" type="ORF">LCER1_G008324</name>
</gene>
<name>A0A7D8UML3_9HELO</name>